<dbReference type="RefSeq" id="WP_210896023.1">
    <property type="nucleotide sequence ID" value="NZ_CP071696.1"/>
</dbReference>
<dbReference type="KEGG" id="aarc:G127AT_08655"/>
<gene>
    <name evidence="3" type="ORF">G127AT_08655</name>
</gene>
<evidence type="ECO:0000256" key="2">
    <source>
        <dbReference type="SAM" id="Phobius"/>
    </source>
</evidence>
<dbReference type="Proteomes" id="UP000671914">
    <property type="component" value="Chromosome"/>
</dbReference>
<keyword evidence="2" id="KW-1133">Transmembrane helix</keyword>
<dbReference type="AlphaFoldDB" id="A0A975IMR2"/>
<feature type="region of interest" description="Disordered" evidence="1">
    <location>
        <begin position="1"/>
        <end position="27"/>
    </location>
</feature>
<feature type="compositionally biased region" description="Low complexity" evidence="1">
    <location>
        <begin position="18"/>
        <end position="27"/>
    </location>
</feature>
<evidence type="ECO:0000313" key="4">
    <source>
        <dbReference type="Proteomes" id="UP000671914"/>
    </source>
</evidence>
<dbReference type="EMBL" id="CP071696">
    <property type="protein sequence ID" value="QTX03439.1"/>
    <property type="molecule type" value="Genomic_DNA"/>
</dbReference>
<organism evidence="3 4">
    <name type="scientific">Agromyces archimandritae</name>
    <dbReference type="NCBI Taxonomy" id="2781962"/>
    <lineage>
        <taxon>Bacteria</taxon>
        <taxon>Bacillati</taxon>
        <taxon>Actinomycetota</taxon>
        <taxon>Actinomycetes</taxon>
        <taxon>Micrococcales</taxon>
        <taxon>Microbacteriaceae</taxon>
        <taxon>Agromyces</taxon>
    </lineage>
</organism>
<feature type="transmembrane region" description="Helical" evidence="2">
    <location>
        <begin position="40"/>
        <end position="69"/>
    </location>
</feature>
<proteinExistence type="predicted"/>
<keyword evidence="2" id="KW-0472">Membrane</keyword>
<keyword evidence="2" id="KW-0812">Transmembrane</keyword>
<evidence type="ECO:0000313" key="3">
    <source>
        <dbReference type="EMBL" id="QTX03439.1"/>
    </source>
</evidence>
<accession>A0A975IMR2</accession>
<evidence type="ECO:0000256" key="1">
    <source>
        <dbReference type="SAM" id="MobiDB-lite"/>
    </source>
</evidence>
<reference evidence="3" key="1">
    <citation type="submission" date="2021-03" db="EMBL/GenBank/DDBJ databases">
        <title>Agromyces archimandritus sp. nov., isolated from the cockroach Archimandrita tessellata.</title>
        <authorList>
            <person name="Guzman J."/>
            <person name="Ortuzar M."/>
            <person name="Poehlein A."/>
            <person name="Daniel R."/>
            <person name="Trujillo M."/>
            <person name="Vilcinskas A."/>
        </authorList>
    </citation>
    <scope>NUCLEOTIDE SEQUENCE</scope>
    <source>
        <strain evidence="3">G127AT</strain>
    </source>
</reference>
<keyword evidence="4" id="KW-1185">Reference proteome</keyword>
<sequence length="97" mass="9848">MPDERTSDTMTGADAEGRSAPGAAGRPAAVDAATRSLREIAAVLTAALWAAVTVLLVAGVSLMLFGVLLTARPTGLWQGALCIVAAAVLAGVYRARR</sequence>
<name>A0A975IMR2_9MICO</name>
<protein>
    <submittedName>
        <fullName evidence="3">Uncharacterized protein</fullName>
    </submittedName>
</protein>
<feature type="transmembrane region" description="Helical" evidence="2">
    <location>
        <begin position="75"/>
        <end position="93"/>
    </location>
</feature>